<evidence type="ECO:0000313" key="1">
    <source>
        <dbReference type="EMBL" id="MBK0404696.1"/>
    </source>
</evidence>
<reference evidence="1 2" key="1">
    <citation type="submission" date="2020-12" db="EMBL/GenBank/DDBJ databases">
        <title>Bacterial novel species Adhaeribacter sp. BT258 isolated from soil.</title>
        <authorList>
            <person name="Jung H.-Y."/>
        </authorList>
    </citation>
    <scope>NUCLEOTIDE SEQUENCE [LARGE SCALE GENOMIC DNA]</scope>
    <source>
        <strain evidence="1 2">BT258</strain>
    </source>
</reference>
<dbReference type="EMBL" id="JAEHFX010000011">
    <property type="protein sequence ID" value="MBK0404696.1"/>
    <property type="molecule type" value="Genomic_DNA"/>
</dbReference>
<organism evidence="1 2">
    <name type="scientific">Adhaeribacter terrigena</name>
    <dbReference type="NCBI Taxonomy" id="2793070"/>
    <lineage>
        <taxon>Bacteria</taxon>
        <taxon>Pseudomonadati</taxon>
        <taxon>Bacteroidota</taxon>
        <taxon>Cytophagia</taxon>
        <taxon>Cytophagales</taxon>
        <taxon>Hymenobacteraceae</taxon>
        <taxon>Adhaeribacter</taxon>
    </lineage>
</organism>
<dbReference type="Proteomes" id="UP000644147">
    <property type="component" value="Unassembled WGS sequence"/>
</dbReference>
<gene>
    <name evidence="1" type="ORF">I5M27_17005</name>
</gene>
<evidence type="ECO:0008006" key="3">
    <source>
        <dbReference type="Google" id="ProtNLM"/>
    </source>
</evidence>
<keyword evidence="2" id="KW-1185">Reference proteome</keyword>
<comment type="caution">
    <text evidence="1">The sequence shown here is derived from an EMBL/GenBank/DDBJ whole genome shotgun (WGS) entry which is preliminary data.</text>
</comment>
<evidence type="ECO:0000313" key="2">
    <source>
        <dbReference type="Proteomes" id="UP000644147"/>
    </source>
</evidence>
<sequence>MRHKLFVLILITMAITTTLKARELDVSKVKIYEHVLSDVMEIIDTAELKIKLNNAEHQFQQNPSEINKVRLGIVYHETALNLAFFSKTTYKGYAKKSFEQLTELFNSPSTTPELLPFIASYRASALALVSAETKKLQLLGEAFSLFEDAVEKYARFSYLPEFLRGSVAENLPWFFFAKRRSANQDFQAIINKQTKDPEYADWKIISFTYWAWANQHQGKKYREQSLTYLEKAISLDPNYKAGRRKAEELKILFMK</sequence>
<dbReference type="RefSeq" id="WP_200507569.1">
    <property type="nucleotide sequence ID" value="NZ_JAEHFX010000011.1"/>
</dbReference>
<name>A0ABS1C5N2_9BACT</name>
<protein>
    <recommendedName>
        <fullName evidence="3">Tetratricopeptide repeat protein</fullName>
    </recommendedName>
</protein>
<proteinExistence type="predicted"/>
<accession>A0ABS1C5N2</accession>